<dbReference type="STRING" id="33114.A0A2G2VQI3"/>
<feature type="binding site" evidence="5">
    <location>
        <position position="258"/>
    </location>
    <ligand>
        <name>Fe cation</name>
        <dbReference type="ChEBI" id="CHEBI:24875"/>
        <note>catalytic</note>
    </ligand>
</feature>
<dbReference type="GO" id="GO:0016121">
    <property type="term" value="P:carotene catabolic process"/>
    <property type="evidence" value="ECO:0007669"/>
    <property type="project" value="TreeGrafter"/>
</dbReference>
<comment type="similarity">
    <text evidence="1">Belongs to the carotenoid oxygenase family.</text>
</comment>
<evidence type="ECO:0000256" key="5">
    <source>
        <dbReference type="PIRSR" id="PIRSR604294-1"/>
    </source>
</evidence>
<proteinExistence type="inferred from homology"/>
<dbReference type="GO" id="GO:0010436">
    <property type="term" value="F:carotenoid dioxygenase activity"/>
    <property type="evidence" value="ECO:0007669"/>
    <property type="project" value="TreeGrafter"/>
</dbReference>
<protein>
    <recommendedName>
        <fullName evidence="8">Carotenoid 9,10(9',10')-cleavage dioxygenase 1</fullName>
    </recommendedName>
</protein>
<dbReference type="InterPro" id="IPR004294">
    <property type="entry name" value="Carotenoid_Oase"/>
</dbReference>
<evidence type="ECO:0000256" key="2">
    <source>
        <dbReference type="ARBA" id="ARBA00022723"/>
    </source>
</evidence>
<evidence type="ECO:0008006" key="8">
    <source>
        <dbReference type="Google" id="ProtNLM"/>
    </source>
</evidence>
<evidence type="ECO:0000313" key="6">
    <source>
        <dbReference type="EMBL" id="PHT35222.1"/>
    </source>
</evidence>
<gene>
    <name evidence="6" type="ORF">CQW23_27022</name>
</gene>
<dbReference type="EMBL" id="MLFT02000011">
    <property type="protein sequence ID" value="PHT35222.1"/>
    <property type="molecule type" value="Genomic_DNA"/>
</dbReference>
<evidence type="ECO:0000256" key="1">
    <source>
        <dbReference type="ARBA" id="ARBA00006787"/>
    </source>
</evidence>
<dbReference type="GO" id="GO:0009570">
    <property type="term" value="C:chloroplast stroma"/>
    <property type="evidence" value="ECO:0007669"/>
    <property type="project" value="TreeGrafter"/>
</dbReference>
<dbReference type="AlphaFoldDB" id="A0A2G2VQI3"/>
<keyword evidence="7" id="KW-1185">Reference proteome</keyword>
<dbReference type="PANTHER" id="PTHR10543:SF143">
    <property type="entry name" value="CAROTENOID 9,10(9',10')-CLEAVAGE DIOXYGENASE 1-LIKE ISOFORM X1"/>
    <property type="match status" value="1"/>
</dbReference>
<name>A0A2G2VQI3_CAPBA</name>
<reference evidence="6 7" key="1">
    <citation type="journal article" date="2017" name="Genome Biol.">
        <title>New reference genome sequences of hot pepper reveal the massive evolution of plant disease-resistance genes by retroduplication.</title>
        <authorList>
            <person name="Kim S."/>
            <person name="Park J."/>
            <person name="Yeom S.I."/>
            <person name="Kim Y.M."/>
            <person name="Seo E."/>
            <person name="Kim K.T."/>
            <person name="Kim M.S."/>
            <person name="Lee J.M."/>
            <person name="Cheong K."/>
            <person name="Shin H.S."/>
            <person name="Kim S.B."/>
            <person name="Han K."/>
            <person name="Lee J."/>
            <person name="Park M."/>
            <person name="Lee H.A."/>
            <person name="Lee H.Y."/>
            <person name="Lee Y."/>
            <person name="Oh S."/>
            <person name="Lee J.H."/>
            <person name="Choi E."/>
            <person name="Choi E."/>
            <person name="Lee S.E."/>
            <person name="Jeon J."/>
            <person name="Kim H."/>
            <person name="Choi G."/>
            <person name="Song H."/>
            <person name="Lee J."/>
            <person name="Lee S.C."/>
            <person name="Kwon J.K."/>
            <person name="Lee H.Y."/>
            <person name="Koo N."/>
            <person name="Hong Y."/>
            <person name="Kim R.W."/>
            <person name="Kang W.H."/>
            <person name="Huh J.H."/>
            <person name="Kang B.C."/>
            <person name="Yang T.J."/>
            <person name="Lee Y.H."/>
            <person name="Bennetzen J.L."/>
            <person name="Choi D."/>
        </authorList>
    </citation>
    <scope>NUCLEOTIDE SEQUENCE [LARGE SCALE GENOMIC DNA]</scope>
    <source>
        <strain evidence="7">cv. PBC81</strain>
    </source>
</reference>
<evidence type="ECO:0000313" key="7">
    <source>
        <dbReference type="Proteomes" id="UP000224567"/>
    </source>
</evidence>
<evidence type="ECO:0000256" key="3">
    <source>
        <dbReference type="ARBA" id="ARBA00022964"/>
    </source>
</evidence>
<accession>A0A2G2VQI3</accession>
<evidence type="ECO:0000256" key="4">
    <source>
        <dbReference type="ARBA" id="ARBA00023004"/>
    </source>
</evidence>
<reference evidence="7" key="2">
    <citation type="journal article" date="2017" name="J. Anim. Genet.">
        <title>Multiple reference genome sequences of hot pepper reveal the massive evolution of plant disease resistance genes by retroduplication.</title>
        <authorList>
            <person name="Kim S."/>
            <person name="Park J."/>
            <person name="Yeom S.-I."/>
            <person name="Kim Y.-M."/>
            <person name="Seo E."/>
            <person name="Kim K.-T."/>
            <person name="Kim M.-S."/>
            <person name="Lee J.M."/>
            <person name="Cheong K."/>
            <person name="Shin H.-S."/>
            <person name="Kim S.-B."/>
            <person name="Han K."/>
            <person name="Lee J."/>
            <person name="Park M."/>
            <person name="Lee H.-A."/>
            <person name="Lee H.-Y."/>
            <person name="Lee Y."/>
            <person name="Oh S."/>
            <person name="Lee J.H."/>
            <person name="Choi E."/>
            <person name="Choi E."/>
            <person name="Lee S.E."/>
            <person name="Jeon J."/>
            <person name="Kim H."/>
            <person name="Choi G."/>
            <person name="Song H."/>
            <person name="Lee J."/>
            <person name="Lee S.-C."/>
            <person name="Kwon J.-K."/>
            <person name="Lee H.-Y."/>
            <person name="Koo N."/>
            <person name="Hong Y."/>
            <person name="Kim R.W."/>
            <person name="Kang W.-H."/>
            <person name="Huh J.H."/>
            <person name="Kang B.-C."/>
            <person name="Yang T.-J."/>
            <person name="Lee Y.-H."/>
            <person name="Bennetzen J.L."/>
            <person name="Choi D."/>
        </authorList>
    </citation>
    <scope>NUCLEOTIDE SEQUENCE [LARGE SCALE GENOMIC DNA]</scope>
    <source>
        <strain evidence="7">cv. PBC81</strain>
    </source>
</reference>
<dbReference type="Pfam" id="PF03055">
    <property type="entry name" value="RPE65"/>
    <property type="match status" value="1"/>
</dbReference>
<keyword evidence="2 5" id="KW-0479">Metal-binding</keyword>
<keyword evidence="3" id="KW-0560">Oxidoreductase</keyword>
<keyword evidence="4 5" id="KW-0408">Iron</keyword>
<dbReference type="OrthoDB" id="1069523at2759"/>
<dbReference type="GO" id="GO:0046872">
    <property type="term" value="F:metal ion binding"/>
    <property type="evidence" value="ECO:0007669"/>
    <property type="project" value="UniProtKB-KW"/>
</dbReference>
<sequence length="332" mass="37793">MKETTFKLLDTFVDLAFEFVDQPLLPSQSNFAPVEEIGEAVRVTEIQGKIPHDFPEGVYIRNGSNPLFGGLKSSKSIFGKSSHLWIEGEGMLHALYFTKVKGKGSKWNVLYKNKYVETDTFNMEKNRKKPGFIPNMEGDALAVLMATLLNLLRFGVLHKYISNTNVFEHGKKYYSIAENHMPQEINIQTLETLGNWTVNGAWNQSFTAHPKKILGTDELVIMGINPLKPYFELGVISADGEKLVHKVDLKFNRCILCHEIGVTKRYNVILDFPLTVDIIRLIIGGELIKYDKDGYARIGIMPRYGDTTSIKWFEIEPCCVFHIINCYEDNDE</sequence>
<dbReference type="Proteomes" id="UP000224567">
    <property type="component" value="Unassembled WGS sequence"/>
</dbReference>
<feature type="binding site" evidence="5">
    <location>
        <position position="322"/>
    </location>
    <ligand>
        <name>Fe cation</name>
        <dbReference type="ChEBI" id="CHEBI:24875"/>
        <note>catalytic</note>
    </ligand>
</feature>
<comment type="cofactor">
    <cofactor evidence="5">
        <name>Fe(2+)</name>
        <dbReference type="ChEBI" id="CHEBI:29033"/>
    </cofactor>
    <text evidence="5">Binds 1 Fe(2+) ion per subunit.</text>
</comment>
<dbReference type="PANTHER" id="PTHR10543">
    <property type="entry name" value="BETA-CAROTENE DIOXYGENASE"/>
    <property type="match status" value="1"/>
</dbReference>
<feature type="non-terminal residue" evidence="6">
    <location>
        <position position="332"/>
    </location>
</feature>
<comment type="caution">
    <text evidence="6">The sequence shown here is derived from an EMBL/GenBank/DDBJ whole genome shotgun (WGS) entry which is preliminary data.</text>
</comment>
<organism evidence="6 7">
    <name type="scientific">Capsicum baccatum</name>
    <name type="common">Peruvian pepper</name>
    <dbReference type="NCBI Taxonomy" id="33114"/>
    <lineage>
        <taxon>Eukaryota</taxon>
        <taxon>Viridiplantae</taxon>
        <taxon>Streptophyta</taxon>
        <taxon>Embryophyta</taxon>
        <taxon>Tracheophyta</taxon>
        <taxon>Spermatophyta</taxon>
        <taxon>Magnoliopsida</taxon>
        <taxon>eudicotyledons</taxon>
        <taxon>Gunneridae</taxon>
        <taxon>Pentapetalae</taxon>
        <taxon>asterids</taxon>
        <taxon>lamiids</taxon>
        <taxon>Solanales</taxon>
        <taxon>Solanaceae</taxon>
        <taxon>Solanoideae</taxon>
        <taxon>Capsiceae</taxon>
        <taxon>Capsicum</taxon>
    </lineage>
</organism>
<keyword evidence="3" id="KW-0223">Dioxygenase</keyword>
<feature type="binding site" evidence="5">
    <location>
        <position position="209"/>
    </location>
    <ligand>
        <name>Fe cation</name>
        <dbReference type="ChEBI" id="CHEBI:24875"/>
        <note>catalytic</note>
    </ligand>
</feature>